<name>A0A7R8WQD9_9CRUS</name>
<gene>
    <name evidence="1" type="ORF">CTOB1V02_LOCUS13977</name>
</gene>
<dbReference type="EMBL" id="OB676969">
    <property type="protein sequence ID" value="CAD7236162.1"/>
    <property type="molecule type" value="Genomic_DNA"/>
</dbReference>
<dbReference type="AlphaFoldDB" id="A0A7R8WQD9"/>
<reference evidence="1" key="1">
    <citation type="submission" date="2020-11" db="EMBL/GenBank/DDBJ databases">
        <authorList>
            <person name="Tran Van P."/>
        </authorList>
    </citation>
    <scope>NUCLEOTIDE SEQUENCE</scope>
</reference>
<organism evidence="1">
    <name type="scientific">Cyprideis torosa</name>
    <dbReference type="NCBI Taxonomy" id="163714"/>
    <lineage>
        <taxon>Eukaryota</taxon>
        <taxon>Metazoa</taxon>
        <taxon>Ecdysozoa</taxon>
        <taxon>Arthropoda</taxon>
        <taxon>Crustacea</taxon>
        <taxon>Oligostraca</taxon>
        <taxon>Ostracoda</taxon>
        <taxon>Podocopa</taxon>
        <taxon>Podocopida</taxon>
        <taxon>Cytherocopina</taxon>
        <taxon>Cytheroidea</taxon>
        <taxon>Cytherideidae</taxon>
        <taxon>Cyprideis</taxon>
    </lineage>
</organism>
<sequence>MTHRWRTPDPGGGGPSTHHLSPKVAILLVCVVGLTILTDAQLNLSNTLLGRIIRRLRTALNRTLSRLRLRFNLSRLRLRFNLTRLRTRLRRVFNFSRLRLRRLNFTRFRINLRSILNRTRFRLRRILNFTRLRRLFGKRRRKRSASQKDQEAMSVAAKPASKALKAAFHSFMKEKRLLEVGLL</sequence>
<protein>
    <submittedName>
        <fullName evidence="1">Uncharacterized protein</fullName>
    </submittedName>
</protein>
<accession>A0A7R8WQD9</accession>
<evidence type="ECO:0000313" key="1">
    <source>
        <dbReference type="EMBL" id="CAD7236162.1"/>
    </source>
</evidence>
<proteinExistence type="predicted"/>